<proteinExistence type="predicted"/>
<organism evidence="2 3">
    <name type="scientific">Coturnix japonica</name>
    <name type="common">Japanese quail</name>
    <name type="synonym">Coturnix coturnix japonica</name>
    <dbReference type="NCBI Taxonomy" id="93934"/>
    <lineage>
        <taxon>Eukaryota</taxon>
        <taxon>Metazoa</taxon>
        <taxon>Chordata</taxon>
        <taxon>Craniata</taxon>
        <taxon>Vertebrata</taxon>
        <taxon>Euteleostomi</taxon>
        <taxon>Archelosauria</taxon>
        <taxon>Archosauria</taxon>
        <taxon>Dinosauria</taxon>
        <taxon>Saurischia</taxon>
        <taxon>Theropoda</taxon>
        <taxon>Coelurosauria</taxon>
        <taxon>Aves</taxon>
        <taxon>Neognathae</taxon>
        <taxon>Galloanserae</taxon>
        <taxon>Galliformes</taxon>
        <taxon>Phasianidae</taxon>
        <taxon>Perdicinae</taxon>
        <taxon>Coturnix</taxon>
    </lineage>
</organism>
<reference evidence="2" key="2">
    <citation type="submission" date="2025-08" db="UniProtKB">
        <authorList>
            <consortium name="Ensembl"/>
        </authorList>
    </citation>
    <scope>IDENTIFICATION</scope>
</reference>
<protein>
    <submittedName>
        <fullName evidence="2">Short transmembrane mitochondrial protein 1</fullName>
    </submittedName>
</protein>
<reference evidence="2" key="3">
    <citation type="submission" date="2025-09" db="UniProtKB">
        <authorList>
            <consortium name="Ensembl"/>
        </authorList>
    </citation>
    <scope>IDENTIFICATION</scope>
</reference>
<evidence type="ECO:0000313" key="2">
    <source>
        <dbReference type="Ensembl" id="ENSCJPP00005025906.1"/>
    </source>
</evidence>
<evidence type="ECO:0000256" key="1">
    <source>
        <dbReference type="SAM" id="MobiDB-lite"/>
    </source>
</evidence>
<name>A0A8C2UEX4_COTJA</name>
<dbReference type="InterPro" id="IPR027854">
    <property type="entry name" value="STMP1"/>
</dbReference>
<dbReference type="AlphaFoldDB" id="A0A8C2UEX4"/>
<sequence length="147" mass="16184">MACDCHQTPPWMQGGVQQPSLLHFLSQKALRRCGTSTGLESRQGRSPCRRWAQPSNGGSSRARRAPPSGRRGRAGTRKRSNRHPPDFPGWKASSQVDAMLQFLLGFTLGNVVGICLAQNYDIPNIAKKLEDFKKDVEAKKKPPSGKS</sequence>
<dbReference type="Proteomes" id="UP000694412">
    <property type="component" value="Chromosome 1"/>
</dbReference>
<gene>
    <name evidence="2" type="primary">STMP1</name>
</gene>
<keyword evidence="3" id="KW-1185">Reference proteome</keyword>
<dbReference type="GeneTree" id="ENSGT00550000076278"/>
<dbReference type="PANTHER" id="PTHR47709:SF2">
    <property type="entry name" value="SHORT TRANSMEMBRANE MITOCHONDRIAL PROTEIN 1"/>
    <property type="match status" value="1"/>
</dbReference>
<accession>A0A8C2UEX4</accession>
<evidence type="ECO:0000313" key="3">
    <source>
        <dbReference type="Proteomes" id="UP000694412"/>
    </source>
</evidence>
<dbReference type="Ensembl" id="ENSCJPT00005035166.1">
    <property type="protein sequence ID" value="ENSCJPP00005025906.1"/>
    <property type="gene ID" value="ENSCJPG00005020246.1"/>
</dbReference>
<reference evidence="2" key="1">
    <citation type="submission" date="2015-11" db="EMBL/GenBank/DDBJ databases">
        <authorList>
            <consortium name="International Coturnix japonica Genome Analysis Consortium"/>
            <person name="Warren W."/>
            <person name="Burt D.W."/>
            <person name="Antin P.B."/>
            <person name="Lanford R."/>
            <person name="Gros J."/>
            <person name="Wilson R.K."/>
        </authorList>
    </citation>
    <scope>NUCLEOTIDE SEQUENCE [LARGE SCALE GENOMIC DNA]</scope>
</reference>
<dbReference type="PANTHER" id="PTHR47709">
    <property type="entry name" value="SHORT TRANSMEMBRANE MITOCHONDRIAL PROTEIN 1"/>
    <property type="match status" value="1"/>
</dbReference>
<feature type="region of interest" description="Disordered" evidence="1">
    <location>
        <begin position="35"/>
        <end position="91"/>
    </location>
</feature>
<feature type="compositionally biased region" description="Low complexity" evidence="1">
    <location>
        <begin position="57"/>
        <end position="69"/>
    </location>
</feature>
<feature type="compositionally biased region" description="Basic residues" evidence="1">
    <location>
        <begin position="70"/>
        <end position="82"/>
    </location>
</feature>
<dbReference type="Pfam" id="PF15054">
    <property type="entry name" value="DUF4535"/>
    <property type="match status" value="1"/>
</dbReference>